<evidence type="ECO:0000256" key="5">
    <source>
        <dbReference type="ARBA" id="ARBA00022989"/>
    </source>
</evidence>
<evidence type="ECO:0000256" key="1">
    <source>
        <dbReference type="ARBA" id="ARBA00004651"/>
    </source>
</evidence>
<evidence type="ECO:0000256" key="11">
    <source>
        <dbReference type="ARBA" id="ARBA00035585"/>
    </source>
</evidence>
<dbReference type="GO" id="GO:0140114">
    <property type="term" value="P:cellular detoxification of fluoride"/>
    <property type="evidence" value="ECO:0007669"/>
    <property type="project" value="UniProtKB-UniRule"/>
</dbReference>
<reference evidence="13 14" key="1">
    <citation type="submission" date="2018-06" db="EMBL/GenBank/DDBJ databases">
        <title>Genomic Encyclopedia of Archaeal and Bacterial Type Strains, Phase II (KMG-II): from individual species to whole genera.</title>
        <authorList>
            <person name="Goeker M."/>
        </authorList>
    </citation>
    <scope>NUCLEOTIDE SEQUENCE [LARGE SCALE GENOMIC DNA]</scope>
    <source>
        <strain evidence="13 14">DSM 13087</strain>
    </source>
</reference>
<evidence type="ECO:0000256" key="12">
    <source>
        <dbReference type="HAMAP-Rule" id="MF_00454"/>
    </source>
</evidence>
<comment type="function">
    <text evidence="12">Fluoride-specific ion channel. Important for reducing fluoride concentration in the cell, thus reducing its toxicity.</text>
</comment>
<keyword evidence="6 12" id="KW-0915">Sodium</keyword>
<evidence type="ECO:0000256" key="10">
    <source>
        <dbReference type="ARBA" id="ARBA00035120"/>
    </source>
</evidence>
<dbReference type="Pfam" id="PF02537">
    <property type="entry name" value="CRCB"/>
    <property type="match status" value="1"/>
</dbReference>
<feature type="transmembrane region" description="Helical" evidence="12">
    <location>
        <begin position="94"/>
        <end position="116"/>
    </location>
</feature>
<dbReference type="GO" id="GO:0046872">
    <property type="term" value="F:metal ion binding"/>
    <property type="evidence" value="ECO:0007669"/>
    <property type="project" value="UniProtKB-KW"/>
</dbReference>
<dbReference type="HAMAP" id="MF_00454">
    <property type="entry name" value="FluC"/>
    <property type="match status" value="1"/>
</dbReference>
<keyword evidence="5 12" id="KW-1133">Transmembrane helix</keyword>
<evidence type="ECO:0000313" key="13">
    <source>
        <dbReference type="EMBL" id="PZX47359.1"/>
    </source>
</evidence>
<evidence type="ECO:0000256" key="4">
    <source>
        <dbReference type="ARBA" id="ARBA00022692"/>
    </source>
</evidence>
<sequence length="125" mass="13064">MRGASINLLAVGLGGALGTGLRLVLSLAAFALLDQHAFVATLAANVLGAGIIGYLATREMSLRMQAMWMTGFCGGFTTFSLFSLEILLLSERGVLLMLAYGAASLVLWMLAVWGGWRLGQPAASA</sequence>
<name>A0A2W7QZT6_9RHOB</name>
<dbReference type="InterPro" id="IPR003691">
    <property type="entry name" value="FluC"/>
</dbReference>
<dbReference type="OrthoDB" id="9806299at2"/>
<organism evidence="13 14">
    <name type="scientific">Roseinatronobacter thiooxidans</name>
    <dbReference type="NCBI Taxonomy" id="121821"/>
    <lineage>
        <taxon>Bacteria</taxon>
        <taxon>Pseudomonadati</taxon>
        <taxon>Pseudomonadota</taxon>
        <taxon>Alphaproteobacteria</taxon>
        <taxon>Rhodobacterales</taxon>
        <taxon>Paracoccaceae</taxon>
        <taxon>Roseinatronobacter</taxon>
    </lineage>
</organism>
<protein>
    <recommendedName>
        <fullName evidence="12">Fluoride-specific ion channel FluC</fullName>
    </recommendedName>
</protein>
<feature type="transmembrane region" description="Helical" evidence="12">
    <location>
        <begin position="68"/>
        <end position="88"/>
    </location>
</feature>
<keyword evidence="2 12" id="KW-1003">Cell membrane</keyword>
<comment type="similarity">
    <text evidence="10 12">Belongs to the fluoride channel Fluc/FEX (TC 1.A.43) family.</text>
</comment>
<dbReference type="GO" id="GO:0062054">
    <property type="term" value="F:fluoride channel activity"/>
    <property type="evidence" value="ECO:0007669"/>
    <property type="project" value="UniProtKB-UniRule"/>
</dbReference>
<dbReference type="EMBL" id="QKZQ01000002">
    <property type="protein sequence ID" value="PZX47359.1"/>
    <property type="molecule type" value="Genomic_DNA"/>
</dbReference>
<feature type="transmembrane region" description="Helical" evidence="12">
    <location>
        <begin position="37"/>
        <end position="56"/>
    </location>
</feature>
<feature type="transmembrane region" description="Helical" evidence="12">
    <location>
        <begin position="7"/>
        <end position="31"/>
    </location>
</feature>
<keyword evidence="14" id="KW-1185">Reference proteome</keyword>
<dbReference type="Proteomes" id="UP000249364">
    <property type="component" value="Unassembled WGS sequence"/>
</dbReference>
<evidence type="ECO:0000256" key="2">
    <source>
        <dbReference type="ARBA" id="ARBA00022475"/>
    </source>
</evidence>
<keyword evidence="8 12" id="KW-0472">Membrane</keyword>
<dbReference type="RefSeq" id="WP_071470365.1">
    <property type="nucleotide sequence ID" value="NZ_MEHT01000044.1"/>
</dbReference>
<feature type="binding site" evidence="12">
    <location>
        <position position="74"/>
    </location>
    <ligand>
        <name>Na(+)</name>
        <dbReference type="ChEBI" id="CHEBI:29101"/>
        <note>structural</note>
    </ligand>
</feature>
<comment type="catalytic activity">
    <reaction evidence="11">
        <text>fluoride(in) = fluoride(out)</text>
        <dbReference type="Rhea" id="RHEA:76159"/>
        <dbReference type="ChEBI" id="CHEBI:17051"/>
    </reaction>
    <physiologicalReaction direction="left-to-right" evidence="11">
        <dbReference type="Rhea" id="RHEA:76160"/>
    </physiologicalReaction>
</comment>
<gene>
    <name evidence="12" type="primary">fluC</name>
    <name evidence="12" type="synonym">crcB</name>
    <name evidence="13" type="ORF">LY56_00656</name>
</gene>
<keyword evidence="12" id="KW-0479">Metal-binding</keyword>
<keyword evidence="12" id="KW-0813">Transport</keyword>
<keyword evidence="9 12" id="KW-0407">Ion channel</keyword>
<evidence type="ECO:0000256" key="3">
    <source>
        <dbReference type="ARBA" id="ARBA00022519"/>
    </source>
</evidence>
<comment type="activity regulation">
    <text evidence="12">Na(+) is not transported, but it plays an essential structural role and its presence is essential for fluoride channel function.</text>
</comment>
<dbReference type="GO" id="GO:0005886">
    <property type="term" value="C:plasma membrane"/>
    <property type="evidence" value="ECO:0007669"/>
    <property type="project" value="UniProtKB-SubCell"/>
</dbReference>
<evidence type="ECO:0000313" key="14">
    <source>
        <dbReference type="Proteomes" id="UP000249364"/>
    </source>
</evidence>
<feature type="binding site" evidence="12">
    <location>
        <position position="77"/>
    </location>
    <ligand>
        <name>Na(+)</name>
        <dbReference type="ChEBI" id="CHEBI:29101"/>
        <note>structural</note>
    </ligand>
</feature>
<dbReference type="AlphaFoldDB" id="A0A2W7QZT6"/>
<dbReference type="STRING" id="121821.GCA_001870675_02568"/>
<evidence type="ECO:0000256" key="9">
    <source>
        <dbReference type="ARBA" id="ARBA00023303"/>
    </source>
</evidence>
<keyword evidence="3" id="KW-0997">Cell inner membrane</keyword>
<accession>A0A2W7QZT6</accession>
<comment type="subcellular location">
    <subcellularLocation>
        <location evidence="1 12">Cell membrane</location>
        <topology evidence="1 12">Multi-pass membrane protein</topology>
    </subcellularLocation>
</comment>
<evidence type="ECO:0000256" key="7">
    <source>
        <dbReference type="ARBA" id="ARBA00023065"/>
    </source>
</evidence>
<proteinExistence type="inferred from homology"/>
<dbReference type="PANTHER" id="PTHR28259:SF1">
    <property type="entry name" value="FLUORIDE EXPORT PROTEIN 1-RELATED"/>
    <property type="match status" value="1"/>
</dbReference>
<keyword evidence="4 12" id="KW-0812">Transmembrane</keyword>
<comment type="caution">
    <text evidence="13">The sequence shown here is derived from an EMBL/GenBank/DDBJ whole genome shotgun (WGS) entry which is preliminary data.</text>
</comment>
<evidence type="ECO:0000256" key="8">
    <source>
        <dbReference type="ARBA" id="ARBA00023136"/>
    </source>
</evidence>
<keyword evidence="7 12" id="KW-0406">Ion transport</keyword>
<dbReference type="PANTHER" id="PTHR28259">
    <property type="entry name" value="FLUORIDE EXPORT PROTEIN 1-RELATED"/>
    <property type="match status" value="1"/>
</dbReference>
<evidence type="ECO:0000256" key="6">
    <source>
        <dbReference type="ARBA" id="ARBA00023053"/>
    </source>
</evidence>